<evidence type="ECO:0000313" key="3">
    <source>
        <dbReference type="Proteomes" id="UP000310066"/>
    </source>
</evidence>
<feature type="compositionally biased region" description="Acidic residues" evidence="1">
    <location>
        <begin position="526"/>
        <end position="544"/>
    </location>
</feature>
<feature type="compositionally biased region" description="Basic and acidic residues" evidence="1">
    <location>
        <begin position="102"/>
        <end position="113"/>
    </location>
</feature>
<reference evidence="2 3" key="1">
    <citation type="submission" date="2017-03" db="EMBL/GenBank/DDBJ databases">
        <title>Genomes of endolithic fungi from Antarctica.</title>
        <authorList>
            <person name="Coleine C."/>
            <person name="Masonjones S."/>
            <person name="Stajich J.E."/>
        </authorList>
    </citation>
    <scope>NUCLEOTIDE SEQUENCE [LARGE SCALE GENOMIC DNA]</scope>
    <source>
        <strain evidence="2 3">CCFEE 5311</strain>
    </source>
</reference>
<protein>
    <submittedName>
        <fullName evidence="2">Uncharacterized protein</fullName>
    </submittedName>
</protein>
<name>A0A4U0V1F0_9PEZI</name>
<feature type="region of interest" description="Disordered" evidence="1">
    <location>
        <begin position="643"/>
        <end position="723"/>
    </location>
</feature>
<dbReference type="Proteomes" id="UP000310066">
    <property type="component" value="Unassembled WGS sequence"/>
</dbReference>
<proteinExistence type="predicted"/>
<sequence>MATSSRGPPSADTLSRRPSKRSYVDMDNDDSDTSEYVPNRKGKKRASVVTNEGSWPTNVAPRSDLTDPTGGHSSSADRRRNVPGSFRGRAETALHAVLNRKGGSDRVVAKDAPPETGPKRQVATTKVRLDAALAEIVLLRDQLAVADETGQQNVLKARQDEVFHVEVVTTRLELLEERYRKVVSQLNSAQRRAVESDLAKTTHEAHVKALDAHVLVLDQRVRKLMRERDAYAGEAEHYQALLTTAEEETQELRRIETEDRAQRARDAEKRTLPPAYGSLLDDEPVAATKELIDSGGHFEVANFKHMIRSTFMVALTSAQATLEATNALPGRTAVLQSRTDARFVLVLVSALAKASRNIDDVLVRAGDFWACSVYHSDLKSMSYQVRREAARHVYVADRFAKTLTDLVLRTLAALELRPLKPSLLPSEASTVALGWSTVDECLLKALRSLFNEGRNLSKGASSRLFELQYYVTHVSVLQGRLQLWRATSAQHDGAASVDRRKYFKSTDDWLQERVESERMQVAGYNEESDEDADVDGDANVDDSDAGSLDAASPAPSERTVPANRSFSPVGAVTVSFTPAATNYAAAQPLVAVQPDITVPLLSAPGVDRVIADGNFLAAQRQRLSQIRTDVTQYRMGMYRRSSLYSANGRSPNTSQGSATASPPAPMLSRGTNSDAPQIEPITVPRRTAGETPSRRRRSASVVSMSSEDTAWPSDPDSDDDDQA</sequence>
<dbReference type="EMBL" id="NAJP01000023">
    <property type="protein sequence ID" value="TKA42421.1"/>
    <property type="molecule type" value="Genomic_DNA"/>
</dbReference>
<evidence type="ECO:0000256" key="1">
    <source>
        <dbReference type="SAM" id="MobiDB-lite"/>
    </source>
</evidence>
<dbReference type="OrthoDB" id="3877426at2759"/>
<feature type="region of interest" description="Disordered" evidence="1">
    <location>
        <begin position="515"/>
        <end position="564"/>
    </location>
</feature>
<feature type="region of interest" description="Disordered" evidence="1">
    <location>
        <begin position="100"/>
        <end position="122"/>
    </location>
</feature>
<gene>
    <name evidence="2" type="ORF">B0A54_06871</name>
</gene>
<feature type="compositionally biased region" description="Polar residues" evidence="1">
    <location>
        <begin position="48"/>
        <end position="57"/>
    </location>
</feature>
<dbReference type="AlphaFoldDB" id="A0A4U0V1F0"/>
<feature type="compositionally biased region" description="Polar residues" evidence="1">
    <location>
        <begin position="643"/>
        <end position="660"/>
    </location>
</feature>
<feature type="compositionally biased region" description="Low complexity" evidence="1">
    <location>
        <begin position="545"/>
        <end position="556"/>
    </location>
</feature>
<organism evidence="2 3">
    <name type="scientific">Friedmanniomyces endolithicus</name>
    <dbReference type="NCBI Taxonomy" id="329885"/>
    <lineage>
        <taxon>Eukaryota</taxon>
        <taxon>Fungi</taxon>
        <taxon>Dikarya</taxon>
        <taxon>Ascomycota</taxon>
        <taxon>Pezizomycotina</taxon>
        <taxon>Dothideomycetes</taxon>
        <taxon>Dothideomycetidae</taxon>
        <taxon>Mycosphaerellales</taxon>
        <taxon>Teratosphaeriaceae</taxon>
        <taxon>Friedmanniomyces</taxon>
    </lineage>
</organism>
<accession>A0A4U0V1F0</accession>
<comment type="caution">
    <text evidence="2">The sequence shown here is derived from an EMBL/GenBank/DDBJ whole genome shotgun (WGS) entry which is preliminary data.</text>
</comment>
<feature type="region of interest" description="Disordered" evidence="1">
    <location>
        <begin position="1"/>
        <end position="85"/>
    </location>
</feature>
<evidence type="ECO:0000313" key="2">
    <source>
        <dbReference type="EMBL" id="TKA42421.1"/>
    </source>
</evidence>